<dbReference type="InterPro" id="IPR050624">
    <property type="entry name" value="HTH-type_Tx_Regulator"/>
</dbReference>
<name>A0A1H9M728_9LACO</name>
<evidence type="ECO:0000259" key="3">
    <source>
        <dbReference type="PROSITE" id="PS50977"/>
    </source>
</evidence>
<gene>
    <name evidence="4" type="ORF">SAMN04487973_102206</name>
</gene>
<keyword evidence="1 2" id="KW-0238">DNA-binding</keyword>
<sequence length="186" mass="21506">MNSNDLRAIKSKRDIEVVFIQLINQNGFSKITIKDICTSALIGRSTFYRYYEDKYDLLKKLITKYTQILDDLLTKRMNKSVNDDLLINLYQDLSQHKSSILCLLTVSVDNIALETSFKNVLIVHISDYLSALDFALPEPYIKQLYANNVMTAIVWSLQHGVNPQIANMMNEMFHYLIKKYAVKAAR</sequence>
<dbReference type="Pfam" id="PF00440">
    <property type="entry name" value="TetR_N"/>
    <property type="match status" value="1"/>
</dbReference>
<dbReference type="Gene3D" id="1.10.357.10">
    <property type="entry name" value="Tetracycline Repressor, domain 2"/>
    <property type="match status" value="1"/>
</dbReference>
<comment type="caution">
    <text evidence="4">The sequence shown here is derived from an EMBL/GenBank/DDBJ whole genome shotgun (WGS) entry which is preliminary data.</text>
</comment>
<dbReference type="EMBL" id="FOGK01000002">
    <property type="protein sequence ID" value="SER19504.1"/>
    <property type="molecule type" value="Genomic_DNA"/>
</dbReference>
<evidence type="ECO:0000313" key="5">
    <source>
        <dbReference type="Proteomes" id="UP000182818"/>
    </source>
</evidence>
<feature type="DNA-binding region" description="H-T-H motif" evidence="2">
    <location>
        <begin position="32"/>
        <end position="51"/>
    </location>
</feature>
<reference evidence="4 5" key="1">
    <citation type="submission" date="2016-10" db="EMBL/GenBank/DDBJ databases">
        <authorList>
            <person name="Varghese N."/>
            <person name="Submissions S."/>
        </authorList>
    </citation>
    <scope>NUCLEOTIDE SEQUENCE [LARGE SCALE GENOMIC DNA]</scope>
    <source>
        <strain evidence="4 5">CGMCC 1.3889</strain>
    </source>
</reference>
<proteinExistence type="predicted"/>
<dbReference type="PROSITE" id="PS50977">
    <property type="entry name" value="HTH_TETR_2"/>
    <property type="match status" value="1"/>
</dbReference>
<protein>
    <submittedName>
        <fullName evidence="4">Transcriptional regulator, TetR family</fullName>
    </submittedName>
</protein>
<dbReference type="SUPFAM" id="SSF46689">
    <property type="entry name" value="Homeodomain-like"/>
    <property type="match status" value="1"/>
</dbReference>
<dbReference type="PANTHER" id="PTHR43479">
    <property type="entry name" value="ACREF/ENVCD OPERON REPRESSOR-RELATED"/>
    <property type="match status" value="1"/>
</dbReference>
<dbReference type="PANTHER" id="PTHR43479:SF7">
    <property type="entry name" value="TETR-FAMILY TRANSCRIPTIONAL REGULATOR"/>
    <property type="match status" value="1"/>
</dbReference>
<dbReference type="Proteomes" id="UP000182818">
    <property type="component" value="Unassembled WGS sequence"/>
</dbReference>
<keyword evidence="5" id="KW-1185">Reference proteome</keyword>
<evidence type="ECO:0000256" key="1">
    <source>
        <dbReference type="ARBA" id="ARBA00023125"/>
    </source>
</evidence>
<evidence type="ECO:0000313" key="4">
    <source>
        <dbReference type="EMBL" id="SER19504.1"/>
    </source>
</evidence>
<dbReference type="GeneID" id="76043153"/>
<dbReference type="InterPro" id="IPR009057">
    <property type="entry name" value="Homeodomain-like_sf"/>
</dbReference>
<dbReference type="RefSeq" id="WP_057805506.1">
    <property type="nucleotide sequence ID" value="NZ_BJYP01000011.1"/>
</dbReference>
<accession>A0A1H9M728</accession>
<organism evidence="4 5">
    <name type="scientific">Pediococcus ethanolidurans</name>
    <dbReference type="NCBI Taxonomy" id="319653"/>
    <lineage>
        <taxon>Bacteria</taxon>
        <taxon>Bacillati</taxon>
        <taxon>Bacillota</taxon>
        <taxon>Bacilli</taxon>
        <taxon>Lactobacillales</taxon>
        <taxon>Lactobacillaceae</taxon>
        <taxon>Pediococcus</taxon>
    </lineage>
</organism>
<evidence type="ECO:0000256" key="2">
    <source>
        <dbReference type="PROSITE-ProRule" id="PRU00335"/>
    </source>
</evidence>
<feature type="domain" description="HTH tetR-type" evidence="3">
    <location>
        <begin position="9"/>
        <end position="69"/>
    </location>
</feature>
<dbReference type="InterPro" id="IPR001647">
    <property type="entry name" value="HTH_TetR"/>
</dbReference>